<dbReference type="InterPro" id="IPR001790">
    <property type="entry name" value="Ribosomal_uL10"/>
</dbReference>
<dbReference type="PANTHER" id="PTHR45699:SF3">
    <property type="entry name" value="LARGE RIBOSOMAL SUBUNIT PROTEIN UL10"/>
    <property type="match status" value="1"/>
</dbReference>
<evidence type="ECO:0000256" key="6">
    <source>
        <dbReference type="ARBA" id="ARBA00035444"/>
    </source>
</evidence>
<dbReference type="SUPFAM" id="SSF160369">
    <property type="entry name" value="Ribosomal protein L10-like"/>
    <property type="match status" value="1"/>
</dbReference>
<gene>
    <name evidence="8" type="primary">rplp0_1</name>
    <name evidence="8" type="ORF">EYF80_060885</name>
</gene>
<dbReference type="Proteomes" id="UP000314294">
    <property type="component" value="Unassembled WGS sequence"/>
</dbReference>
<dbReference type="Gene3D" id="3.30.70.1730">
    <property type="match status" value="1"/>
</dbReference>
<evidence type="ECO:0000313" key="8">
    <source>
        <dbReference type="EMBL" id="TNN28966.1"/>
    </source>
</evidence>
<keyword evidence="9" id="KW-1185">Reference proteome</keyword>
<feature type="region of interest" description="Disordered" evidence="7">
    <location>
        <begin position="218"/>
        <end position="241"/>
    </location>
</feature>
<organism evidence="8 9">
    <name type="scientific">Liparis tanakae</name>
    <name type="common">Tanaka's snailfish</name>
    <dbReference type="NCBI Taxonomy" id="230148"/>
    <lineage>
        <taxon>Eukaryota</taxon>
        <taxon>Metazoa</taxon>
        <taxon>Chordata</taxon>
        <taxon>Craniata</taxon>
        <taxon>Vertebrata</taxon>
        <taxon>Euteleostomi</taxon>
        <taxon>Actinopterygii</taxon>
        <taxon>Neopterygii</taxon>
        <taxon>Teleostei</taxon>
        <taxon>Neoteleostei</taxon>
        <taxon>Acanthomorphata</taxon>
        <taxon>Eupercaria</taxon>
        <taxon>Perciformes</taxon>
        <taxon>Cottioidei</taxon>
        <taxon>Cottales</taxon>
        <taxon>Liparidae</taxon>
        <taxon>Liparis</taxon>
    </lineage>
</organism>
<evidence type="ECO:0000256" key="7">
    <source>
        <dbReference type="SAM" id="MobiDB-lite"/>
    </source>
</evidence>
<evidence type="ECO:0000256" key="3">
    <source>
        <dbReference type="ARBA" id="ARBA00022980"/>
    </source>
</evidence>
<accession>A0A4Z2EJC4</accession>
<feature type="compositionally biased region" description="Basic and acidic residues" evidence="7">
    <location>
        <begin position="127"/>
        <end position="155"/>
    </location>
</feature>
<name>A0A4Z2EJC4_9TELE</name>
<comment type="caution">
    <text evidence="8">The sequence shown here is derived from an EMBL/GenBank/DDBJ whole genome shotgun (WGS) entry which is preliminary data.</text>
</comment>
<reference evidence="8 9" key="1">
    <citation type="submission" date="2019-03" db="EMBL/GenBank/DDBJ databases">
        <title>First draft genome of Liparis tanakae, snailfish: a comprehensive survey of snailfish specific genes.</title>
        <authorList>
            <person name="Kim W."/>
            <person name="Song I."/>
            <person name="Jeong J.-H."/>
            <person name="Kim D."/>
            <person name="Kim S."/>
            <person name="Ryu S."/>
            <person name="Song J.Y."/>
            <person name="Lee S.K."/>
        </authorList>
    </citation>
    <scope>NUCLEOTIDE SEQUENCE [LARGE SCALE GENOMIC DNA]</scope>
    <source>
        <tissue evidence="8">Muscle</tissue>
    </source>
</reference>
<feature type="region of interest" description="Disordered" evidence="7">
    <location>
        <begin position="1"/>
        <end position="48"/>
    </location>
</feature>
<dbReference type="GO" id="GO:0022625">
    <property type="term" value="C:cytosolic large ribosomal subunit"/>
    <property type="evidence" value="ECO:0007669"/>
    <property type="project" value="TreeGrafter"/>
</dbReference>
<dbReference type="GO" id="GO:0000027">
    <property type="term" value="P:ribosomal large subunit assembly"/>
    <property type="evidence" value="ECO:0007669"/>
    <property type="project" value="TreeGrafter"/>
</dbReference>
<dbReference type="GO" id="GO:0003735">
    <property type="term" value="F:structural constituent of ribosome"/>
    <property type="evidence" value="ECO:0007669"/>
    <property type="project" value="TreeGrafter"/>
</dbReference>
<comment type="function">
    <text evidence="1">Ribosomal protein P0 is the functional equivalent of E.coli protein L10.</text>
</comment>
<dbReference type="EMBL" id="SRLO01006222">
    <property type="protein sequence ID" value="TNN28966.1"/>
    <property type="molecule type" value="Genomic_DNA"/>
</dbReference>
<dbReference type="AlphaFoldDB" id="A0A4Z2EJC4"/>
<dbReference type="GO" id="GO:0002181">
    <property type="term" value="P:cytoplasmic translation"/>
    <property type="evidence" value="ECO:0007669"/>
    <property type="project" value="TreeGrafter"/>
</dbReference>
<protein>
    <recommendedName>
        <fullName evidence="5">Large ribosomal subunit protein uL10</fullName>
    </recommendedName>
    <alternativeName>
        <fullName evidence="6">60S acidic ribosomal protein P0</fullName>
    </alternativeName>
</protein>
<dbReference type="InterPro" id="IPR043141">
    <property type="entry name" value="Ribosomal_uL10-like_sf"/>
</dbReference>
<dbReference type="OrthoDB" id="10259902at2759"/>
<keyword evidence="3 8" id="KW-0689">Ribosomal protein</keyword>
<comment type="similarity">
    <text evidence="2">Belongs to the universal ribosomal protein uL10 family.</text>
</comment>
<evidence type="ECO:0000256" key="1">
    <source>
        <dbReference type="ARBA" id="ARBA00002200"/>
    </source>
</evidence>
<dbReference type="PANTHER" id="PTHR45699">
    <property type="entry name" value="60S ACIDIC RIBOSOMAL PROTEIN P0"/>
    <property type="match status" value="1"/>
</dbReference>
<feature type="compositionally biased region" description="Polar residues" evidence="7">
    <location>
        <begin position="1"/>
        <end position="16"/>
    </location>
</feature>
<evidence type="ECO:0000256" key="5">
    <source>
        <dbReference type="ARBA" id="ARBA00035202"/>
    </source>
</evidence>
<dbReference type="GO" id="GO:0070180">
    <property type="term" value="F:large ribosomal subunit rRNA binding"/>
    <property type="evidence" value="ECO:0007669"/>
    <property type="project" value="TreeGrafter"/>
</dbReference>
<evidence type="ECO:0000313" key="9">
    <source>
        <dbReference type="Proteomes" id="UP000314294"/>
    </source>
</evidence>
<dbReference type="Pfam" id="PF00466">
    <property type="entry name" value="Ribosomal_L10"/>
    <property type="match status" value="1"/>
</dbReference>
<evidence type="ECO:0000256" key="2">
    <source>
        <dbReference type="ARBA" id="ARBA00008889"/>
    </source>
</evidence>
<proteinExistence type="inferred from homology"/>
<evidence type="ECO:0000256" key="4">
    <source>
        <dbReference type="ARBA" id="ARBA00023274"/>
    </source>
</evidence>
<sequence>MPLLQKTSDFNVTPTGGSIHLTDAGTGPHVPPAPRGRDPQAGPLEAPQLVGGERLSVQDLQRPQVPQPAELEEVSLRHVVAAQLQAPELGEQLWDLSRGARQVRGPGVDVQVQEIRHPPRYDRHVLRGQPRDAQREAGHRGRDGGRVLPDRRALGDHQGGQPGELTQPRPQVMAVGRRRATPGHVLMPVEHGEGLQAGRQPHEVRRQCVPYAVDELQAGQDGGSVRGGSVQRSEGARLPDGQREVLQLGQAAEDGVEHPRGVLREAQVMTHQRRQVRELGKCKEEAIRAGAGERDVTHAELRQLPGPPAPRSRVGQQVHATGPEGQARQSCAQAQCSTTAVRSDGSSAAACSQAFALEPRSNTLATSLRRSEAQKPPLYGLSRRPRTTDQSFQSDLWSASFLKNLLHARTLYLSSSDRYPNTRLQISGGSFRTGRAIVRAPQLLDEFPKCFVVGADNVGSKQMQTIRLSLRGKAVVLMGKNTMMRKAIRGHLENNASLEK</sequence>
<keyword evidence="4" id="KW-0687">Ribonucleoprotein</keyword>
<feature type="region of interest" description="Disordered" evidence="7">
    <location>
        <begin position="365"/>
        <end position="386"/>
    </location>
</feature>
<dbReference type="InterPro" id="IPR050323">
    <property type="entry name" value="Ribosomal_protein_uL10"/>
</dbReference>
<feature type="region of interest" description="Disordered" evidence="7">
    <location>
        <begin position="127"/>
        <end position="172"/>
    </location>
</feature>